<dbReference type="EMBL" id="JBGUBD010000011">
    <property type="protein sequence ID" value="MFA9479675.1"/>
    <property type="molecule type" value="Genomic_DNA"/>
</dbReference>
<evidence type="ECO:0000256" key="5">
    <source>
        <dbReference type="ARBA" id="ARBA00022989"/>
    </source>
</evidence>
<keyword evidence="5 7" id="KW-1133">Transmembrane helix</keyword>
<evidence type="ECO:0000313" key="9">
    <source>
        <dbReference type="EMBL" id="MFA9479675.1"/>
    </source>
</evidence>
<comment type="similarity">
    <text evidence="2">Belongs to the CPA3 antiporters (TC 2.A.63) subunit B family.</text>
</comment>
<evidence type="ECO:0000256" key="1">
    <source>
        <dbReference type="ARBA" id="ARBA00004651"/>
    </source>
</evidence>
<dbReference type="PANTHER" id="PTHR33932">
    <property type="entry name" value="NA(+)/H(+) ANTIPORTER SUBUNIT B"/>
    <property type="match status" value="1"/>
</dbReference>
<comment type="caution">
    <text evidence="9">The sequence shown here is derived from an EMBL/GenBank/DDBJ whole genome shotgun (WGS) entry which is preliminary data.</text>
</comment>
<reference evidence="9 10" key="1">
    <citation type="submission" date="2024-08" db="EMBL/GenBank/DDBJ databases">
        <title>Whole-genome sequencing of halo(alkali)philic microorganisms from hypersaline lakes.</title>
        <authorList>
            <person name="Sorokin D.Y."/>
            <person name="Merkel A.Y."/>
            <person name="Messina E."/>
            <person name="Yakimov M."/>
        </authorList>
    </citation>
    <scope>NUCLEOTIDE SEQUENCE [LARGE SCALE GENOMIC DNA]</scope>
    <source>
        <strain evidence="9 10">AB-hyl4</strain>
    </source>
</reference>
<keyword evidence="6 7" id="KW-0472">Membrane</keyword>
<feature type="transmembrane region" description="Helical" evidence="7">
    <location>
        <begin position="218"/>
        <end position="240"/>
    </location>
</feature>
<accession>A0ABV4U7U9</accession>
<evidence type="ECO:0000256" key="3">
    <source>
        <dbReference type="ARBA" id="ARBA00022475"/>
    </source>
</evidence>
<proteinExistence type="inferred from homology"/>
<sequence length="255" mass="27024">MRQEQTSTRRAELSRHAGWTTLVVGRPPRVISLVLAMVLAGAMGVVVFSLTGQPVVNLTAEAEAALDDSGVTNPVTAVLLNYRAMDTWLELVILWLAMVGAMVLLRADDLSGFGNTTGHGEMLPRLAGVLIPLMAMTGGYLLWRGTHGPGGAFQAGALWAAGGVVARLSGVDCLHRVPGWLLRSVYTLALVLFMWVGLMMLDDGGAFMQWPTAWAGELIFVLEVAATVSIAAALWSLVVVASPGDEAVTVEGDDR</sequence>
<evidence type="ECO:0000256" key="4">
    <source>
        <dbReference type="ARBA" id="ARBA00022692"/>
    </source>
</evidence>
<dbReference type="Proteomes" id="UP001575105">
    <property type="component" value="Unassembled WGS sequence"/>
</dbReference>
<feature type="transmembrane region" description="Helical" evidence="7">
    <location>
        <begin position="30"/>
        <end position="50"/>
    </location>
</feature>
<keyword evidence="3" id="KW-1003">Cell membrane</keyword>
<comment type="subcellular location">
    <subcellularLocation>
        <location evidence="1">Cell membrane</location>
        <topology evidence="1">Multi-pass membrane protein</topology>
    </subcellularLocation>
</comment>
<feature type="transmembrane region" description="Helical" evidence="7">
    <location>
        <begin position="180"/>
        <end position="198"/>
    </location>
</feature>
<evidence type="ECO:0000256" key="6">
    <source>
        <dbReference type="ARBA" id="ARBA00023136"/>
    </source>
</evidence>
<feature type="transmembrane region" description="Helical" evidence="7">
    <location>
        <begin position="88"/>
        <end position="105"/>
    </location>
</feature>
<evidence type="ECO:0000256" key="7">
    <source>
        <dbReference type="SAM" id="Phobius"/>
    </source>
</evidence>
<evidence type="ECO:0000313" key="10">
    <source>
        <dbReference type="Proteomes" id="UP001575105"/>
    </source>
</evidence>
<keyword evidence="4 7" id="KW-0812">Transmembrane</keyword>
<dbReference type="Pfam" id="PF04039">
    <property type="entry name" value="MnhB"/>
    <property type="match status" value="1"/>
</dbReference>
<keyword evidence="10" id="KW-1185">Reference proteome</keyword>
<evidence type="ECO:0000259" key="8">
    <source>
        <dbReference type="Pfam" id="PF04039"/>
    </source>
</evidence>
<protein>
    <submittedName>
        <fullName evidence="9">MnhB domain-containing protein</fullName>
    </submittedName>
</protein>
<dbReference type="InterPro" id="IPR050622">
    <property type="entry name" value="CPA3_antiporter_subunitB"/>
</dbReference>
<feature type="transmembrane region" description="Helical" evidence="7">
    <location>
        <begin position="126"/>
        <end position="143"/>
    </location>
</feature>
<feature type="transmembrane region" description="Helical" evidence="7">
    <location>
        <begin position="149"/>
        <end position="168"/>
    </location>
</feature>
<gene>
    <name evidence="9" type="ORF">ACERK3_15410</name>
</gene>
<organism evidence="9 10">
    <name type="scientific">Natronomicrosphaera hydrolytica</name>
    <dbReference type="NCBI Taxonomy" id="3242702"/>
    <lineage>
        <taxon>Bacteria</taxon>
        <taxon>Pseudomonadati</taxon>
        <taxon>Planctomycetota</taxon>
        <taxon>Phycisphaerae</taxon>
        <taxon>Phycisphaerales</taxon>
        <taxon>Phycisphaeraceae</taxon>
        <taxon>Natronomicrosphaera</taxon>
    </lineage>
</organism>
<dbReference type="PANTHER" id="PTHR33932:SF4">
    <property type="entry name" value="NA(+)_H(+) ANTIPORTER SUBUNIT B"/>
    <property type="match status" value="1"/>
</dbReference>
<evidence type="ECO:0000256" key="2">
    <source>
        <dbReference type="ARBA" id="ARBA00009425"/>
    </source>
</evidence>
<name>A0ABV4U7U9_9BACT</name>
<dbReference type="InterPro" id="IPR007182">
    <property type="entry name" value="MnhB"/>
</dbReference>
<dbReference type="RefSeq" id="WP_425346601.1">
    <property type="nucleotide sequence ID" value="NZ_JBGUBD010000011.1"/>
</dbReference>
<feature type="domain" description="Na+/H+ antiporter MnhB subunit-related protein" evidence="8">
    <location>
        <begin position="125"/>
        <end position="230"/>
    </location>
</feature>